<protein>
    <submittedName>
        <fullName evidence="2">CRISPR type I-F/YPEST-associated protein Csy1</fullName>
    </submittedName>
</protein>
<sequence>MSENKEILLAQQAIQDFLNERMEKELRKQPDKKKFKGRLDSSEEIVISTQLNGYELVHSDNKLAPKKVDELLEWFAKLKLDLDSKWTLWRVPYNSNSDIVQYKNDNAFNLIFENEQDLENSFDKDYFWILYEHIAFLNIENNKKSKPKKPKVYFIDNELMKQKLKGKPKKSKKADTADDDNESMQKYKPKNWLNYVAENIEKVFLNVSHIAKLTHSSSQAVNIKDSILQTEHLHLISTQTANANMLDRGYANAELAPIAEFLTYPIENTNKQLGEILCENEQGFAKISDSQAERQAWCDTIKEAYVAQKLSSHTLAKQIYVPVSDDCEYHLLSPMYSSSLAQHIFETIKYAHNKDNPAKIAKKKGEYHQDEIVGFADVATLATTKSNHQNASFLNGQRSGQLYLFCAKPPKIKHNPNPPKSINELLNACYSDCKDELFEIKKLLSVIENKALFLNDDRKNALIEHIQNIGDNIITQMLAIYQNQANGWTDNVNMPAYLKLFLDKAISEQWVLSQPELMSELTQLAEEISAWISTQTHKNRVAKLEKIYAKILLSLLQSHYWVLKA</sequence>
<dbReference type="Proteomes" id="UP000254209">
    <property type="component" value="Unassembled WGS sequence"/>
</dbReference>
<dbReference type="Pfam" id="PF09611">
    <property type="entry name" value="Cas_Csy1"/>
    <property type="match status" value="1"/>
</dbReference>
<gene>
    <name evidence="2" type="ORF">NCTC10283_00980</name>
</gene>
<name>A0A376BMJ8_9NEIS</name>
<dbReference type="RefSeq" id="WP_034292637.1">
    <property type="nucleotide sequence ID" value="NZ_CP091519.2"/>
</dbReference>
<dbReference type="AlphaFoldDB" id="A0A376BMJ8"/>
<keyword evidence="3" id="KW-1185">Reference proteome</keyword>
<evidence type="ECO:0000313" key="3">
    <source>
        <dbReference type="Proteomes" id="UP000254209"/>
    </source>
</evidence>
<dbReference type="STRING" id="1120980.GCA_000745955_01184"/>
<evidence type="ECO:0000256" key="1">
    <source>
        <dbReference type="SAM" id="MobiDB-lite"/>
    </source>
</evidence>
<feature type="region of interest" description="Disordered" evidence="1">
    <location>
        <begin position="164"/>
        <end position="183"/>
    </location>
</feature>
<organism evidence="2 3">
    <name type="scientific">Alysiella crassa</name>
    <dbReference type="NCBI Taxonomy" id="153491"/>
    <lineage>
        <taxon>Bacteria</taxon>
        <taxon>Pseudomonadati</taxon>
        <taxon>Pseudomonadota</taxon>
        <taxon>Betaproteobacteria</taxon>
        <taxon>Neisseriales</taxon>
        <taxon>Neisseriaceae</taxon>
        <taxon>Alysiella</taxon>
    </lineage>
</organism>
<dbReference type="EMBL" id="UFSO01000002">
    <property type="protein sequence ID" value="SSY70865.1"/>
    <property type="molecule type" value="Genomic_DNA"/>
</dbReference>
<evidence type="ECO:0000313" key="2">
    <source>
        <dbReference type="EMBL" id="SSY70865.1"/>
    </source>
</evidence>
<accession>A0A376BMJ8</accession>
<reference evidence="2 3" key="1">
    <citation type="submission" date="2018-06" db="EMBL/GenBank/DDBJ databases">
        <authorList>
            <consortium name="Pathogen Informatics"/>
            <person name="Doyle S."/>
        </authorList>
    </citation>
    <scope>NUCLEOTIDE SEQUENCE [LARGE SCALE GENOMIC DNA]</scope>
    <source>
        <strain evidence="2 3">NCTC10283</strain>
    </source>
</reference>
<dbReference type="InterPro" id="IPR013397">
    <property type="entry name" value="CRISPR-assoc_prot_Csy1"/>
</dbReference>
<proteinExistence type="predicted"/>
<dbReference type="OrthoDB" id="9815616at2"/>